<feature type="transmembrane region" description="Helical" evidence="1">
    <location>
        <begin position="185"/>
        <end position="207"/>
    </location>
</feature>
<dbReference type="InParanoid" id="A0A2G5D2W7"/>
<keyword evidence="1" id="KW-0812">Transmembrane</keyword>
<organism evidence="2 3">
    <name type="scientific">Aquilegia coerulea</name>
    <name type="common">Rocky mountain columbine</name>
    <dbReference type="NCBI Taxonomy" id="218851"/>
    <lineage>
        <taxon>Eukaryota</taxon>
        <taxon>Viridiplantae</taxon>
        <taxon>Streptophyta</taxon>
        <taxon>Embryophyta</taxon>
        <taxon>Tracheophyta</taxon>
        <taxon>Spermatophyta</taxon>
        <taxon>Magnoliopsida</taxon>
        <taxon>Ranunculales</taxon>
        <taxon>Ranunculaceae</taxon>
        <taxon>Thalictroideae</taxon>
        <taxon>Aquilegia</taxon>
    </lineage>
</organism>
<protein>
    <submittedName>
        <fullName evidence="2">Uncharacterized protein</fullName>
    </submittedName>
</protein>
<dbReference type="Proteomes" id="UP000230069">
    <property type="component" value="Unassembled WGS sequence"/>
</dbReference>
<accession>A0A2G5D2W7</accession>
<evidence type="ECO:0000313" key="3">
    <source>
        <dbReference type="Proteomes" id="UP000230069"/>
    </source>
</evidence>
<keyword evidence="1" id="KW-0472">Membrane</keyword>
<reference evidence="2 3" key="1">
    <citation type="submission" date="2017-09" db="EMBL/GenBank/DDBJ databases">
        <title>WGS assembly of Aquilegia coerulea Goldsmith.</title>
        <authorList>
            <person name="Hodges S."/>
            <person name="Kramer E."/>
            <person name="Nordborg M."/>
            <person name="Tomkins J."/>
            <person name="Borevitz J."/>
            <person name="Derieg N."/>
            <person name="Yan J."/>
            <person name="Mihaltcheva S."/>
            <person name="Hayes R.D."/>
            <person name="Rokhsar D."/>
        </authorList>
    </citation>
    <scope>NUCLEOTIDE SEQUENCE [LARGE SCALE GENOMIC DNA]</scope>
    <source>
        <strain evidence="3">cv. Goldsmith</strain>
    </source>
</reference>
<evidence type="ECO:0000256" key="1">
    <source>
        <dbReference type="SAM" id="Phobius"/>
    </source>
</evidence>
<dbReference type="OrthoDB" id="10438512at2759"/>
<gene>
    <name evidence="2" type="ORF">AQUCO_02900005v1</name>
</gene>
<keyword evidence="1" id="KW-1133">Transmembrane helix</keyword>
<proteinExistence type="predicted"/>
<dbReference type="EMBL" id="KZ305046">
    <property type="protein sequence ID" value="PIA37859.1"/>
    <property type="molecule type" value="Genomic_DNA"/>
</dbReference>
<feature type="transmembrane region" description="Helical" evidence="1">
    <location>
        <begin position="43"/>
        <end position="60"/>
    </location>
</feature>
<sequence>MENPTKFVQQLSQEQSERVKFCERMKHHYKEEMLKLKKRANEAIIGLMITLSIFVGFNILQCQPSLHYDIWLGFIPMMFICLIGVASLCLDTYYIVILIVEEIDWLLERDEALSKDMDILARNIQNSMEMYQVLSDFGGGSTVLTEVRILPYVLDHGEGLSLIALLKKLGKEPLAGSNYRVTYKLLVVLLSSFGMLFFIGLAAYSHYVTLGNENWEDSSFEMFKPT</sequence>
<keyword evidence="3" id="KW-1185">Reference proteome</keyword>
<dbReference type="AlphaFoldDB" id="A0A2G5D2W7"/>
<evidence type="ECO:0000313" key="2">
    <source>
        <dbReference type="EMBL" id="PIA37859.1"/>
    </source>
</evidence>
<name>A0A2G5D2W7_AQUCA</name>
<feature type="transmembrane region" description="Helical" evidence="1">
    <location>
        <begin position="72"/>
        <end position="100"/>
    </location>
</feature>